<dbReference type="Gene3D" id="3.30.70.330">
    <property type="match status" value="1"/>
</dbReference>
<feature type="compositionally biased region" description="Low complexity" evidence="1">
    <location>
        <begin position="34"/>
        <end position="45"/>
    </location>
</feature>
<evidence type="ECO:0000313" key="3">
    <source>
        <dbReference type="Proteomes" id="UP001141253"/>
    </source>
</evidence>
<dbReference type="Proteomes" id="UP001141253">
    <property type="component" value="Chromosome 16"/>
</dbReference>
<organism evidence="2 3">
    <name type="scientific">Salix suchowensis</name>
    <dbReference type="NCBI Taxonomy" id="1278906"/>
    <lineage>
        <taxon>Eukaryota</taxon>
        <taxon>Viridiplantae</taxon>
        <taxon>Streptophyta</taxon>
        <taxon>Embryophyta</taxon>
        <taxon>Tracheophyta</taxon>
        <taxon>Spermatophyta</taxon>
        <taxon>Magnoliopsida</taxon>
        <taxon>eudicotyledons</taxon>
        <taxon>Gunneridae</taxon>
        <taxon>Pentapetalae</taxon>
        <taxon>rosids</taxon>
        <taxon>fabids</taxon>
        <taxon>Malpighiales</taxon>
        <taxon>Salicaceae</taxon>
        <taxon>Saliceae</taxon>
        <taxon>Salix</taxon>
    </lineage>
</organism>
<gene>
    <name evidence="2" type="ORF">OIU77_016506</name>
</gene>
<accession>A0ABQ8ZKN4</accession>
<dbReference type="SUPFAM" id="SSF54928">
    <property type="entry name" value="RNA-binding domain, RBD"/>
    <property type="match status" value="1"/>
</dbReference>
<feature type="compositionally biased region" description="Basic and acidic residues" evidence="1">
    <location>
        <begin position="50"/>
        <end position="59"/>
    </location>
</feature>
<sequence length="123" mass="13841">MPSRPVKQASTRDEATLPKKIKPPPPPPPNDGAEPPNNLSLPSNNEEVERENKETHEVEEVTNEVDDCQDVRFMVFVGGLDNYATEEEDLRKVFGGVEELTKVRLIWDSKSEKEGCFLDVCNC</sequence>
<name>A0ABQ8ZKN4_9ROSI</name>
<reference evidence="2" key="1">
    <citation type="submission" date="2022-10" db="EMBL/GenBank/DDBJ databases">
        <authorList>
            <person name="Hyden B.L."/>
            <person name="Feng K."/>
            <person name="Yates T."/>
            <person name="Jawdy S."/>
            <person name="Smart L.B."/>
            <person name="Muchero W."/>
        </authorList>
    </citation>
    <scope>NUCLEOTIDE SEQUENCE</scope>
    <source>
        <tissue evidence="2">Shoot tip</tissue>
    </source>
</reference>
<protein>
    <recommendedName>
        <fullName evidence="4">RRM domain-containing protein</fullName>
    </recommendedName>
</protein>
<dbReference type="InterPro" id="IPR035979">
    <property type="entry name" value="RBD_domain_sf"/>
</dbReference>
<evidence type="ECO:0008006" key="4">
    <source>
        <dbReference type="Google" id="ProtNLM"/>
    </source>
</evidence>
<reference evidence="2" key="2">
    <citation type="journal article" date="2023" name="Int. J. Mol. Sci.">
        <title>De Novo Assembly and Annotation of 11 Diverse Shrub Willow (Salix) Genomes Reveals Novel Gene Organization in Sex-Linked Regions.</title>
        <authorList>
            <person name="Hyden B."/>
            <person name="Feng K."/>
            <person name="Yates T.B."/>
            <person name="Jawdy S."/>
            <person name="Cereghino C."/>
            <person name="Smart L.B."/>
            <person name="Muchero W."/>
        </authorList>
    </citation>
    <scope>NUCLEOTIDE SEQUENCE</scope>
    <source>
        <tissue evidence="2">Shoot tip</tissue>
    </source>
</reference>
<comment type="caution">
    <text evidence="2">The sequence shown here is derived from an EMBL/GenBank/DDBJ whole genome shotgun (WGS) entry which is preliminary data.</text>
</comment>
<evidence type="ECO:0000313" key="2">
    <source>
        <dbReference type="EMBL" id="KAJ6302431.1"/>
    </source>
</evidence>
<keyword evidence="3" id="KW-1185">Reference proteome</keyword>
<feature type="region of interest" description="Disordered" evidence="1">
    <location>
        <begin position="1"/>
        <end position="62"/>
    </location>
</feature>
<dbReference type="InterPro" id="IPR012677">
    <property type="entry name" value="Nucleotide-bd_a/b_plait_sf"/>
</dbReference>
<dbReference type="EMBL" id="JAPFFI010000027">
    <property type="protein sequence ID" value="KAJ6302431.1"/>
    <property type="molecule type" value="Genomic_DNA"/>
</dbReference>
<evidence type="ECO:0000256" key="1">
    <source>
        <dbReference type="SAM" id="MobiDB-lite"/>
    </source>
</evidence>
<proteinExistence type="predicted"/>